<feature type="transmembrane region" description="Helical" evidence="8">
    <location>
        <begin position="66"/>
        <end position="87"/>
    </location>
</feature>
<feature type="domain" description="Wax synthase" evidence="9">
    <location>
        <begin position="247"/>
        <end position="311"/>
    </location>
</feature>
<keyword evidence="7 8" id="KW-0472">Membrane</keyword>
<comment type="pathway">
    <text evidence="2">Secondary metabolite biosynthesis.</text>
</comment>
<dbReference type="AlphaFoldDB" id="A0A9P8NXU1"/>
<evidence type="ECO:0000313" key="10">
    <source>
        <dbReference type="EMBL" id="KAH3661182.1"/>
    </source>
</evidence>
<feature type="transmembrane region" description="Helical" evidence="8">
    <location>
        <begin position="286"/>
        <end position="306"/>
    </location>
</feature>
<evidence type="ECO:0000313" key="11">
    <source>
        <dbReference type="Proteomes" id="UP000769157"/>
    </source>
</evidence>
<dbReference type="Proteomes" id="UP000769157">
    <property type="component" value="Unassembled WGS sequence"/>
</dbReference>
<accession>A0A9P8NXU1</accession>
<dbReference type="GO" id="GO:0016020">
    <property type="term" value="C:membrane"/>
    <property type="evidence" value="ECO:0007669"/>
    <property type="project" value="UniProtKB-SubCell"/>
</dbReference>
<proteinExistence type="inferred from homology"/>
<evidence type="ECO:0000256" key="6">
    <source>
        <dbReference type="ARBA" id="ARBA00022989"/>
    </source>
</evidence>
<reference evidence="10" key="2">
    <citation type="submission" date="2021-01" db="EMBL/GenBank/DDBJ databases">
        <authorList>
            <person name="Schikora-Tamarit M.A."/>
        </authorList>
    </citation>
    <scope>NUCLEOTIDE SEQUENCE</scope>
    <source>
        <strain evidence="10">CBS6075</strain>
    </source>
</reference>
<protein>
    <recommendedName>
        <fullName evidence="9">Wax synthase domain-containing protein</fullName>
    </recommendedName>
</protein>
<feature type="transmembrane region" description="Helical" evidence="8">
    <location>
        <begin position="42"/>
        <end position="60"/>
    </location>
</feature>
<dbReference type="RefSeq" id="XP_046058306.1">
    <property type="nucleotide sequence ID" value="XM_046207890.1"/>
</dbReference>
<comment type="caution">
    <text evidence="10">The sequence shown here is derived from an EMBL/GenBank/DDBJ whole genome shotgun (WGS) entry which is preliminary data.</text>
</comment>
<keyword evidence="6 8" id="KW-1133">Transmembrane helix</keyword>
<dbReference type="OrthoDB" id="1077582at2759"/>
<evidence type="ECO:0000256" key="4">
    <source>
        <dbReference type="ARBA" id="ARBA00022679"/>
    </source>
</evidence>
<comment type="subcellular location">
    <subcellularLocation>
        <location evidence="1">Membrane</location>
        <topology evidence="1">Multi-pass membrane protein</topology>
    </subcellularLocation>
</comment>
<dbReference type="GeneID" id="70238553"/>
<evidence type="ECO:0000256" key="2">
    <source>
        <dbReference type="ARBA" id="ARBA00005179"/>
    </source>
</evidence>
<feature type="transmembrane region" description="Helical" evidence="8">
    <location>
        <begin position="203"/>
        <end position="236"/>
    </location>
</feature>
<dbReference type="PANTHER" id="PTHR31595">
    <property type="entry name" value="LONG-CHAIN-ALCOHOL O-FATTY-ACYLTRANSFERASE 3-RELATED"/>
    <property type="match status" value="1"/>
</dbReference>
<evidence type="ECO:0000256" key="5">
    <source>
        <dbReference type="ARBA" id="ARBA00022692"/>
    </source>
</evidence>
<evidence type="ECO:0000259" key="9">
    <source>
        <dbReference type="Pfam" id="PF13813"/>
    </source>
</evidence>
<keyword evidence="5 8" id="KW-0812">Transmembrane</keyword>
<dbReference type="PANTHER" id="PTHR31595:SF57">
    <property type="entry name" value="OS04G0481900 PROTEIN"/>
    <property type="match status" value="1"/>
</dbReference>
<comment type="similarity">
    <text evidence="3">Belongs to the wax synthase family.</text>
</comment>
<keyword evidence="4" id="KW-0808">Transferase</keyword>
<keyword evidence="11" id="KW-1185">Reference proteome</keyword>
<evidence type="ECO:0000256" key="1">
    <source>
        <dbReference type="ARBA" id="ARBA00004141"/>
    </source>
</evidence>
<feature type="transmembrane region" description="Helical" evidence="8">
    <location>
        <begin position="321"/>
        <end position="338"/>
    </location>
</feature>
<organism evidence="10 11">
    <name type="scientific">Ogataea philodendri</name>
    <dbReference type="NCBI Taxonomy" id="1378263"/>
    <lineage>
        <taxon>Eukaryota</taxon>
        <taxon>Fungi</taxon>
        <taxon>Dikarya</taxon>
        <taxon>Ascomycota</taxon>
        <taxon>Saccharomycotina</taxon>
        <taxon>Pichiomycetes</taxon>
        <taxon>Pichiales</taxon>
        <taxon>Pichiaceae</taxon>
        <taxon>Ogataea</taxon>
    </lineage>
</organism>
<dbReference type="GO" id="GO:0006629">
    <property type="term" value="P:lipid metabolic process"/>
    <property type="evidence" value="ECO:0007669"/>
    <property type="project" value="InterPro"/>
</dbReference>
<gene>
    <name evidence="10" type="ORF">OGAPHI_006589</name>
</gene>
<feature type="transmembrane region" description="Helical" evidence="8">
    <location>
        <begin position="359"/>
        <end position="377"/>
    </location>
</feature>
<dbReference type="InterPro" id="IPR044851">
    <property type="entry name" value="Wax_synthase"/>
</dbReference>
<evidence type="ECO:0000256" key="8">
    <source>
        <dbReference type="SAM" id="Phobius"/>
    </source>
</evidence>
<reference evidence="10" key="1">
    <citation type="journal article" date="2021" name="Open Biol.">
        <title>Shared evolutionary footprints suggest mitochondrial oxidative damage underlies multiple complex I losses in fungi.</title>
        <authorList>
            <person name="Schikora-Tamarit M.A."/>
            <person name="Marcet-Houben M."/>
            <person name="Nosek J."/>
            <person name="Gabaldon T."/>
        </authorList>
    </citation>
    <scope>NUCLEOTIDE SEQUENCE</scope>
    <source>
        <strain evidence="10">CBS6075</strain>
    </source>
</reference>
<dbReference type="Pfam" id="PF13813">
    <property type="entry name" value="MBOAT_2"/>
    <property type="match status" value="1"/>
</dbReference>
<sequence>MFSLLPDLAVVAYQRVPVFQHVIAVAVPVLLLQLPPVFWRKYVAVVVLTVVYYALSLIQLDLHPALLYFQSASLVVAYALFLDLFLVSEFPDKTDHQPNKESLRYVTELKAFSWEKLDWALRRCSYVVRGTGWTISARSKPTSGPTFTSKSKLIAHILKPYLWQLAVCACCKQYLSSFQYVRHFGRDPDFPSILHETTDPVRLLLACACMAFQTYLAIGFFCNTAIVAALLVGLYGPEEYAPIFDIGHFFKDPSLHAFWSQVWHQLLFRNYSLCRGMTDRLFGKNCLGKFVAIGLTFALGGLSHWFGNSKLAWYRETNDPAYRTFLVFIYFFATLALETGWNRLFASQISWLPKPVRKACSIVWFLAVQIPAMFVIYHDVLRGGLLGGEKLTWQSLLDQMNEEVDRFRK</sequence>
<dbReference type="GO" id="GO:0008374">
    <property type="term" value="F:O-acyltransferase activity"/>
    <property type="evidence" value="ECO:0007669"/>
    <property type="project" value="InterPro"/>
</dbReference>
<name>A0A9P8NXU1_9ASCO</name>
<evidence type="ECO:0000256" key="3">
    <source>
        <dbReference type="ARBA" id="ARBA00007282"/>
    </source>
</evidence>
<evidence type="ECO:0000256" key="7">
    <source>
        <dbReference type="ARBA" id="ARBA00023136"/>
    </source>
</evidence>
<dbReference type="InterPro" id="IPR032805">
    <property type="entry name" value="Wax_synthase_dom"/>
</dbReference>
<dbReference type="EMBL" id="JAEUBE010000487">
    <property type="protein sequence ID" value="KAH3661182.1"/>
    <property type="molecule type" value="Genomic_DNA"/>
</dbReference>